<evidence type="ECO:0000313" key="4">
    <source>
        <dbReference type="Proteomes" id="UP001165082"/>
    </source>
</evidence>
<feature type="region of interest" description="Disordered" evidence="1">
    <location>
        <begin position="64"/>
        <end position="247"/>
    </location>
</feature>
<accession>A0A9W6ZL91</accession>
<name>A0A9W6ZL91_9STRA</name>
<feature type="compositionally biased region" description="Basic residues" evidence="1">
    <location>
        <begin position="154"/>
        <end position="165"/>
    </location>
</feature>
<reference evidence="3" key="1">
    <citation type="submission" date="2022-07" db="EMBL/GenBank/DDBJ databases">
        <title>Genome analysis of Parmales, a sister group of diatoms, reveals the evolutionary specialization of diatoms from phago-mixotrophs to photoautotrophs.</title>
        <authorList>
            <person name="Ban H."/>
            <person name="Sato S."/>
            <person name="Yoshikawa S."/>
            <person name="Kazumasa Y."/>
            <person name="Nakamura Y."/>
            <person name="Ichinomiya M."/>
            <person name="Saitoh K."/>
            <person name="Sato N."/>
            <person name="Blanc-Mathieu R."/>
            <person name="Endo H."/>
            <person name="Kuwata A."/>
            <person name="Ogata H."/>
        </authorList>
    </citation>
    <scope>NUCLEOTIDE SEQUENCE</scope>
</reference>
<organism evidence="3 4">
    <name type="scientific">Triparma retinervis</name>
    <dbReference type="NCBI Taxonomy" id="2557542"/>
    <lineage>
        <taxon>Eukaryota</taxon>
        <taxon>Sar</taxon>
        <taxon>Stramenopiles</taxon>
        <taxon>Ochrophyta</taxon>
        <taxon>Bolidophyceae</taxon>
        <taxon>Parmales</taxon>
        <taxon>Triparmaceae</taxon>
        <taxon>Triparma</taxon>
    </lineage>
</organism>
<dbReference type="Proteomes" id="UP001165082">
    <property type="component" value="Unassembled WGS sequence"/>
</dbReference>
<dbReference type="PROSITE" id="PS50020">
    <property type="entry name" value="WW_DOMAIN_2"/>
    <property type="match status" value="1"/>
</dbReference>
<comment type="caution">
    <text evidence="3">The sequence shown here is derived from an EMBL/GenBank/DDBJ whole genome shotgun (WGS) entry which is preliminary data.</text>
</comment>
<feature type="compositionally biased region" description="Basic residues" evidence="1">
    <location>
        <begin position="110"/>
        <end position="145"/>
    </location>
</feature>
<dbReference type="InterPro" id="IPR001202">
    <property type="entry name" value="WW_dom"/>
</dbReference>
<keyword evidence="4" id="KW-1185">Reference proteome</keyword>
<dbReference type="PROSITE" id="PS01159">
    <property type="entry name" value="WW_DOMAIN_1"/>
    <property type="match status" value="1"/>
</dbReference>
<proteinExistence type="predicted"/>
<dbReference type="SUPFAM" id="SSF51045">
    <property type="entry name" value="WW domain"/>
    <property type="match status" value="1"/>
</dbReference>
<evidence type="ECO:0000256" key="1">
    <source>
        <dbReference type="SAM" id="MobiDB-lite"/>
    </source>
</evidence>
<evidence type="ECO:0000313" key="3">
    <source>
        <dbReference type="EMBL" id="GMH52554.1"/>
    </source>
</evidence>
<feature type="non-terminal residue" evidence="3">
    <location>
        <position position="1"/>
    </location>
</feature>
<feature type="domain" description="WW" evidence="2">
    <location>
        <begin position="12"/>
        <end position="45"/>
    </location>
</feature>
<feature type="compositionally biased region" description="Low complexity" evidence="1">
    <location>
        <begin position="211"/>
        <end position="227"/>
    </location>
</feature>
<dbReference type="OrthoDB" id="10625321at2759"/>
<feature type="compositionally biased region" description="Low complexity" evidence="1">
    <location>
        <begin position="91"/>
        <end position="105"/>
    </location>
</feature>
<dbReference type="EMBL" id="BRXZ01003321">
    <property type="protein sequence ID" value="GMH52554.1"/>
    <property type="molecule type" value="Genomic_DNA"/>
</dbReference>
<gene>
    <name evidence="3" type="ORF">TrRE_jg11298</name>
</gene>
<feature type="compositionally biased region" description="Low complexity" evidence="1">
    <location>
        <begin position="64"/>
        <end position="80"/>
    </location>
</feature>
<dbReference type="AlphaFoldDB" id="A0A9W6ZL91"/>
<evidence type="ECO:0000259" key="2">
    <source>
        <dbReference type="PROSITE" id="PS50020"/>
    </source>
</evidence>
<dbReference type="InterPro" id="IPR036020">
    <property type="entry name" value="WW_dom_sf"/>
</dbReference>
<sequence length="323" mass="34759">GENEESSLASQPALPPGWVSRISKTHNRIFYFHEDHGSSWIRPTAHVVKRVVAEYALKNKDFQSVSSLSHSSYGSSVNNSDTNPAEKEPEAAVAAKVVESKSSAPDPRKAKPKPVSKPKPKPVSKPKTKAKPKLKPSPPARKKRASTNPLPDRPKRRRVVKKGTLKSKNPADGANDESFDFGNFEDGSGGDSSLDENVQKEPGNDLEASDELFGGSSDSSSDEGASGKVKGTKAKSTVRPPLSGAPALGVFGQLPVPSSRPTPLGSIAQYHKLVAKNRRRERRLALERVPTQTLLHPKACGFKAVYRGGFTQGCTLQALVTDR</sequence>
<dbReference type="Gene3D" id="2.20.70.10">
    <property type="match status" value="1"/>
</dbReference>
<protein>
    <recommendedName>
        <fullName evidence="2">WW domain-containing protein</fullName>
    </recommendedName>
</protein>
<dbReference type="SMART" id="SM00456">
    <property type="entry name" value="WW"/>
    <property type="match status" value="1"/>
</dbReference>